<keyword evidence="2" id="KW-1185">Reference proteome</keyword>
<accession>A0ACB8F8M8</accession>
<sequence length="143" mass="15306">MKVSIQKTIKAGKKVCQHHVKEGVIKGENKAILSEAVQPSAQATVQLAGCCEPATPCIKAISPSEGWTTGGATVIIIGDNFFDGLQVVFGTMLVWSELITPHAIRVQTPPRHIPGVVEVTLSYKSKQFCKGAPGRFVYTATTE</sequence>
<name>A0ACB8F8M8_9SAUR</name>
<reference evidence="1" key="1">
    <citation type="submission" date="2021-08" db="EMBL/GenBank/DDBJ databases">
        <title>The first chromosome-level gecko genome reveals the dynamic sex chromosomes of Neotropical dwarf geckos (Sphaerodactylidae: Sphaerodactylus).</title>
        <authorList>
            <person name="Pinto B.J."/>
            <person name="Keating S.E."/>
            <person name="Gamble T."/>
        </authorList>
    </citation>
    <scope>NUCLEOTIDE SEQUENCE</scope>
    <source>
        <strain evidence="1">TG3544</strain>
    </source>
</reference>
<dbReference type="EMBL" id="CM037621">
    <property type="protein sequence ID" value="KAH8001769.1"/>
    <property type="molecule type" value="Genomic_DNA"/>
</dbReference>
<gene>
    <name evidence="1" type="primary">EBF3_2</name>
    <name evidence="1" type="ORF">K3G42_015788</name>
</gene>
<dbReference type="Proteomes" id="UP000827872">
    <property type="component" value="Linkage Group LG08"/>
</dbReference>
<proteinExistence type="predicted"/>
<organism evidence="1 2">
    <name type="scientific">Sphaerodactylus townsendi</name>
    <dbReference type="NCBI Taxonomy" id="933632"/>
    <lineage>
        <taxon>Eukaryota</taxon>
        <taxon>Metazoa</taxon>
        <taxon>Chordata</taxon>
        <taxon>Craniata</taxon>
        <taxon>Vertebrata</taxon>
        <taxon>Euteleostomi</taxon>
        <taxon>Lepidosauria</taxon>
        <taxon>Squamata</taxon>
        <taxon>Bifurcata</taxon>
        <taxon>Gekkota</taxon>
        <taxon>Sphaerodactylidae</taxon>
        <taxon>Sphaerodactylus</taxon>
    </lineage>
</organism>
<protein>
    <submittedName>
        <fullName evidence="1">Transcription factor COE3</fullName>
    </submittedName>
</protein>
<evidence type="ECO:0000313" key="2">
    <source>
        <dbReference type="Proteomes" id="UP000827872"/>
    </source>
</evidence>
<comment type="caution">
    <text evidence="1">The sequence shown here is derived from an EMBL/GenBank/DDBJ whole genome shotgun (WGS) entry which is preliminary data.</text>
</comment>
<evidence type="ECO:0000313" key="1">
    <source>
        <dbReference type="EMBL" id="KAH8001769.1"/>
    </source>
</evidence>